<name>A0A5C6B576_9BACT</name>
<dbReference type="Proteomes" id="UP000320176">
    <property type="component" value="Unassembled WGS sequence"/>
</dbReference>
<protein>
    <submittedName>
        <fullName evidence="2">Uncharacterized protein</fullName>
    </submittedName>
</protein>
<evidence type="ECO:0000256" key="1">
    <source>
        <dbReference type="SAM" id="MobiDB-lite"/>
    </source>
</evidence>
<organism evidence="2 3">
    <name type="scientific">Stieleria varia</name>
    <dbReference type="NCBI Taxonomy" id="2528005"/>
    <lineage>
        <taxon>Bacteria</taxon>
        <taxon>Pseudomonadati</taxon>
        <taxon>Planctomycetota</taxon>
        <taxon>Planctomycetia</taxon>
        <taxon>Pirellulales</taxon>
        <taxon>Pirellulaceae</taxon>
        <taxon>Stieleria</taxon>
    </lineage>
</organism>
<accession>A0A5C6B576</accession>
<dbReference type="OrthoDB" id="245771at2"/>
<comment type="caution">
    <text evidence="2">The sequence shown here is derived from an EMBL/GenBank/DDBJ whole genome shotgun (WGS) entry which is preliminary data.</text>
</comment>
<evidence type="ECO:0000313" key="3">
    <source>
        <dbReference type="Proteomes" id="UP000320176"/>
    </source>
</evidence>
<gene>
    <name evidence="2" type="ORF">Pla52n_00180</name>
</gene>
<dbReference type="EMBL" id="SJPN01000001">
    <property type="protein sequence ID" value="TWU07445.1"/>
    <property type="molecule type" value="Genomic_DNA"/>
</dbReference>
<feature type="region of interest" description="Disordered" evidence="1">
    <location>
        <begin position="41"/>
        <end position="63"/>
    </location>
</feature>
<keyword evidence="3" id="KW-1185">Reference proteome</keyword>
<dbReference type="RefSeq" id="WP_146517675.1">
    <property type="nucleotide sequence ID" value="NZ_CP151726.1"/>
</dbReference>
<dbReference type="AlphaFoldDB" id="A0A5C6B576"/>
<sequence length="361" mass="40181">MKTDRHIPFSRFPSVKLAWMLAITLFFAFAVVEQKSTRAQNATSEIRQPPPAPGSYATLPAPTLDPASQPQALSVLHQVIDRIANGAAFDARVRQRVRTEGRTIVGLGTYEQAGGGSGRFQLQMTMLDGQGKHTLQQISDGRLAWTRTQIADQIQLNRVDVGWLEEGARLSRAQSPVVDAQHATERPIVLSPRTKVGGWTEMLGRLEDDYVLKLGLAQLQSQPLYVLTGTLKPSRREEILQSSGGDRLPDLYPARVNVAIAKTDDPQTGFGKGLPVRIEFFSEKPVAPPKHQTADKAPSNNSSNMISLIELYSVRPIDPPPVERFRFENQDATVDIINETARYEQMFGIRVTAKQRARHRW</sequence>
<reference evidence="2 3" key="1">
    <citation type="submission" date="2019-02" db="EMBL/GenBank/DDBJ databases">
        <title>Deep-cultivation of Planctomycetes and their phenomic and genomic characterization uncovers novel biology.</title>
        <authorList>
            <person name="Wiegand S."/>
            <person name="Jogler M."/>
            <person name="Boedeker C."/>
            <person name="Pinto D."/>
            <person name="Vollmers J."/>
            <person name="Rivas-Marin E."/>
            <person name="Kohn T."/>
            <person name="Peeters S.H."/>
            <person name="Heuer A."/>
            <person name="Rast P."/>
            <person name="Oberbeckmann S."/>
            <person name="Bunk B."/>
            <person name="Jeske O."/>
            <person name="Meyerdierks A."/>
            <person name="Storesund J.E."/>
            <person name="Kallscheuer N."/>
            <person name="Luecker S."/>
            <person name="Lage O.M."/>
            <person name="Pohl T."/>
            <person name="Merkel B.J."/>
            <person name="Hornburger P."/>
            <person name="Mueller R.-W."/>
            <person name="Bruemmer F."/>
            <person name="Labrenz M."/>
            <person name="Spormann A.M."/>
            <person name="Op Den Camp H."/>
            <person name="Overmann J."/>
            <person name="Amann R."/>
            <person name="Jetten M.S.M."/>
            <person name="Mascher T."/>
            <person name="Medema M.H."/>
            <person name="Devos D.P."/>
            <person name="Kaster A.-K."/>
            <person name="Ovreas L."/>
            <person name="Rohde M."/>
            <person name="Galperin M.Y."/>
            <person name="Jogler C."/>
        </authorList>
    </citation>
    <scope>NUCLEOTIDE SEQUENCE [LARGE SCALE GENOMIC DNA]</scope>
    <source>
        <strain evidence="2 3">Pla52n</strain>
    </source>
</reference>
<evidence type="ECO:0000313" key="2">
    <source>
        <dbReference type="EMBL" id="TWU07445.1"/>
    </source>
</evidence>
<proteinExistence type="predicted"/>